<feature type="region of interest" description="Disordered" evidence="1">
    <location>
        <begin position="146"/>
        <end position="178"/>
    </location>
</feature>
<evidence type="ECO:0000256" key="1">
    <source>
        <dbReference type="SAM" id="MobiDB-lite"/>
    </source>
</evidence>
<feature type="region of interest" description="Disordered" evidence="1">
    <location>
        <begin position="103"/>
        <end position="123"/>
    </location>
</feature>
<sequence>MAALLAPSGLTAEVRDRTITLRVRDAPSREEVTGATDVLFSVTGTRIKGAKISSPVIEVTQSEMRLAGQNDLGEVVRSMPQSFGGGQNPDVTGGTVGLTNQNLTGGSSANPRGLGADATLTTGSGNSDFLDRRLFGRYRCRWRRRLSSGSAAHHKRRGAHGRLQPDTQIGSCVTHDIP</sequence>
<dbReference type="Gene3D" id="2.170.130.10">
    <property type="entry name" value="TonB-dependent receptor, plug domain"/>
    <property type="match status" value="1"/>
</dbReference>
<accession>A0A9X7YFE7</accession>
<dbReference type="EMBL" id="CP060122">
    <property type="protein sequence ID" value="QNG48519.1"/>
    <property type="molecule type" value="Genomic_DNA"/>
</dbReference>
<feature type="compositionally biased region" description="Basic residues" evidence="1">
    <location>
        <begin position="146"/>
        <end position="160"/>
    </location>
</feature>
<reference evidence="2 3" key="1">
    <citation type="submission" date="2020-07" db="EMBL/GenBank/DDBJ databases">
        <title>Whole genome sequence of Sphingobium yanoikuyae A3.</title>
        <authorList>
            <person name="Han S.-S."/>
        </authorList>
    </citation>
    <scope>NUCLEOTIDE SEQUENCE [LARGE SCALE GENOMIC DNA]</scope>
    <source>
        <strain evidence="2 3">A3</strain>
    </source>
</reference>
<protein>
    <submittedName>
        <fullName evidence="2">Uncharacterized protein</fullName>
    </submittedName>
</protein>
<organism evidence="2 3">
    <name type="scientific">Sphingobium yanoikuyae</name>
    <name type="common">Sphingomonas yanoikuyae</name>
    <dbReference type="NCBI Taxonomy" id="13690"/>
    <lineage>
        <taxon>Bacteria</taxon>
        <taxon>Pseudomonadati</taxon>
        <taxon>Pseudomonadota</taxon>
        <taxon>Alphaproteobacteria</taxon>
        <taxon>Sphingomonadales</taxon>
        <taxon>Sphingomonadaceae</taxon>
        <taxon>Sphingobium</taxon>
    </lineage>
</organism>
<evidence type="ECO:0000313" key="3">
    <source>
        <dbReference type="Proteomes" id="UP000515377"/>
    </source>
</evidence>
<evidence type="ECO:0000313" key="2">
    <source>
        <dbReference type="EMBL" id="QNG48519.1"/>
    </source>
</evidence>
<proteinExistence type="predicted"/>
<dbReference type="InterPro" id="IPR037066">
    <property type="entry name" value="Plug_dom_sf"/>
</dbReference>
<dbReference type="Proteomes" id="UP000515377">
    <property type="component" value="Chromosome"/>
</dbReference>
<gene>
    <name evidence="2" type="ORF">H3V42_13910</name>
</gene>
<name>A0A9X7YFE7_SPHYA</name>
<dbReference type="AlphaFoldDB" id="A0A9X7YFE7"/>